<dbReference type="OrthoDB" id="10472385at2759"/>
<evidence type="ECO:0000313" key="3">
    <source>
        <dbReference type="EnsemblFungi" id="PTTG_26180-t43_1-p1"/>
    </source>
</evidence>
<dbReference type="AlphaFoldDB" id="A0A180GX92"/>
<sequence length="413" mass="45546">MDHQFDSQIPPLPFANKPGGTQESYLGPSLGNVADSRLYVLFDQLQMQVFPLQLQTQPLPSPNHGLPNSQALAPPPQPLHAYPQPPQVPPNLQPQPHPAPPHSQVASPAHPPRQQQSQESAASKFKGAPRAIILEFVVFVPLVAHEIALAQKGKPTPAVPKWSKLGHAGLITWMVHLSDYLFDLFKREFIMRVSVNRKHVCTHLRKLELEGNTIQWWCTIHNNCVFGVARNTAVTSEEEWSNFVTEVARNPRNEVKVKITMQDPSVLEKQAAAVRAQDENLALIHAPEQTRLALQCKATQLVMNPKANVDSAEVIQIVGDLTAHIIAKYGGNTENLRIKDPLNSSKASIPIYTNSLWHKAVPILTLDEVAEKAQIHRKGKGGSKAAKSNYATPKFTPAWVTANGIIQPPLVDS</sequence>
<feature type="compositionally biased region" description="Pro residues" evidence="1">
    <location>
        <begin position="73"/>
        <end position="101"/>
    </location>
</feature>
<feature type="region of interest" description="Disordered" evidence="1">
    <location>
        <begin position="1"/>
        <end position="28"/>
    </location>
</feature>
<evidence type="ECO:0000313" key="2">
    <source>
        <dbReference type="EMBL" id="OAV96892.1"/>
    </source>
</evidence>
<gene>
    <name evidence="2" type="ORF">PTTG_26180</name>
</gene>
<evidence type="ECO:0000313" key="4">
    <source>
        <dbReference type="Proteomes" id="UP000005240"/>
    </source>
</evidence>
<name>A0A180GX92_PUCT1</name>
<accession>A0A180GX92</accession>
<reference evidence="3 4" key="3">
    <citation type="journal article" date="2017" name="G3 (Bethesda)">
        <title>Comparative analysis highlights variable genome content of wheat rusts and divergence of the mating loci.</title>
        <authorList>
            <person name="Cuomo C.A."/>
            <person name="Bakkeren G."/>
            <person name="Khalil H.B."/>
            <person name="Panwar V."/>
            <person name="Joly D."/>
            <person name="Linning R."/>
            <person name="Sakthikumar S."/>
            <person name="Song X."/>
            <person name="Adiconis X."/>
            <person name="Fan L."/>
            <person name="Goldberg J.M."/>
            <person name="Levin J.Z."/>
            <person name="Young S."/>
            <person name="Zeng Q."/>
            <person name="Anikster Y."/>
            <person name="Bruce M."/>
            <person name="Wang M."/>
            <person name="Yin C."/>
            <person name="McCallum B."/>
            <person name="Szabo L.J."/>
            <person name="Hulbert S."/>
            <person name="Chen X."/>
            <person name="Fellers J.P."/>
        </authorList>
    </citation>
    <scope>NUCLEOTIDE SEQUENCE</scope>
    <source>
        <strain evidence="3">isolate 1-1 / race 1 (BBBD)</strain>
        <strain evidence="4">Isolate 1-1 / race 1 (BBBD)</strain>
    </source>
</reference>
<dbReference type="EMBL" id="ADAS02000016">
    <property type="protein sequence ID" value="OAV96892.1"/>
    <property type="molecule type" value="Genomic_DNA"/>
</dbReference>
<dbReference type="Proteomes" id="UP000005240">
    <property type="component" value="Unassembled WGS sequence"/>
</dbReference>
<keyword evidence="4" id="KW-1185">Reference proteome</keyword>
<dbReference type="EnsemblFungi" id="PTTG_26180-t43_1">
    <property type="protein sequence ID" value="PTTG_26180-t43_1-p1"/>
    <property type="gene ID" value="PTTG_26180"/>
</dbReference>
<proteinExistence type="predicted"/>
<feature type="region of interest" description="Disordered" evidence="1">
    <location>
        <begin position="56"/>
        <end position="122"/>
    </location>
</feature>
<reference evidence="3" key="4">
    <citation type="submission" date="2025-05" db="UniProtKB">
        <authorList>
            <consortium name="EnsemblFungi"/>
        </authorList>
    </citation>
    <scope>IDENTIFICATION</scope>
    <source>
        <strain evidence="3">isolate 1-1 / race 1 (BBBD)</strain>
    </source>
</reference>
<evidence type="ECO:0000256" key="1">
    <source>
        <dbReference type="SAM" id="MobiDB-lite"/>
    </source>
</evidence>
<dbReference type="VEuPathDB" id="FungiDB:PTTG_26180"/>
<reference evidence="2" key="1">
    <citation type="submission" date="2009-11" db="EMBL/GenBank/DDBJ databases">
        <authorList>
            <consortium name="The Broad Institute Genome Sequencing Platform"/>
            <person name="Ward D."/>
            <person name="Feldgarden M."/>
            <person name="Earl A."/>
            <person name="Young S.K."/>
            <person name="Zeng Q."/>
            <person name="Koehrsen M."/>
            <person name="Alvarado L."/>
            <person name="Berlin A."/>
            <person name="Bochicchio J."/>
            <person name="Borenstein D."/>
            <person name="Chapman S.B."/>
            <person name="Chen Z."/>
            <person name="Engels R."/>
            <person name="Freedman E."/>
            <person name="Gellesch M."/>
            <person name="Goldberg J."/>
            <person name="Griggs A."/>
            <person name="Gujja S."/>
            <person name="Heilman E."/>
            <person name="Heiman D."/>
            <person name="Hepburn T."/>
            <person name="Howarth C."/>
            <person name="Jen D."/>
            <person name="Larson L."/>
            <person name="Lewis B."/>
            <person name="Mehta T."/>
            <person name="Park D."/>
            <person name="Pearson M."/>
            <person name="Roberts A."/>
            <person name="Saif S."/>
            <person name="Shea T."/>
            <person name="Shenoy N."/>
            <person name="Sisk P."/>
            <person name="Stolte C."/>
            <person name="Sykes S."/>
            <person name="Thomson T."/>
            <person name="Walk T."/>
            <person name="White J."/>
            <person name="Yandava C."/>
            <person name="Izard J."/>
            <person name="Baranova O.V."/>
            <person name="Blanton J.M."/>
            <person name="Tanner A.C."/>
            <person name="Dewhirst F.E."/>
            <person name="Haas B."/>
            <person name="Nusbaum C."/>
            <person name="Birren B."/>
        </authorList>
    </citation>
    <scope>NUCLEOTIDE SEQUENCE [LARGE SCALE GENOMIC DNA]</scope>
    <source>
        <strain evidence="2">1-1 BBBD Race 1</strain>
    </source>
</reference>
<reference evidence="2" key="2">
    <citation type="submission" date="2016-05" db="EMBL/GenBank/DDBJ databases">
        <title>Comparative analysis highlights variable genome content of wheat rusts and divergence of the mating loci.</title>
        <authorList>
            <person name="Cuomo C.A."/>
            <person name="Bakkeren G."/>
            <person name="Szabo L."/>
            <person name="Khalil H."/>
            <person name="Joly D."/>
            <person name="Goldberg J."/>
            <person name="Young S."/>
            <person name="Zeng Q."/>
            <person name="Fellers J."/>
        </authorList>
    </citation>
    <scope>NUCLEOTIDE SEQUENCE [LARGE SCALE GENOMIC DNA]</scope>
    <source>
        <strain evidence="2">1-1 BBBD Race 1</strain>
    </source>
</reference>
<organism evidence="2">
    <name type="scientific">Puccinia triticina (isolate 1-1 / race 1 (BBBD))</name>
    <name type="common">Brown leaf rust fungus</name>
    <dbReference type="NCBI Taxonomy" id="630390"/>
    <lineage>
        <taxon>Eukaryota</taxon>
        <taxon>Fungi</taxon>
        <taxon>Dikarya</taxon>
        <taxon>Basidiomycota</taxon>
        <taxon>Pucciniomycotina</taxon>
        <taxon>Pucciniomycetes</taxon>
        <taxon>Pucciniales</taxon>
        <taxon>Pucciniaceae</taxon>
        <taxon>Puccinia</taxon>
    </lineage>
</organism>
<protein>
    <submittedName>
        <fullName evidence="2 3">Uncharacterized protein</fullName>
    </submittedName>
</protein>